<dbReference type="Proteomes" id="UP001333110">
    <property type="component" value="Unassembled WGS sequence"/>
</dbReference>
<organism evidence="1 2">
    <name type="scientific">Mycteria americana</name>
    <name type="common">Wood stork</name>
    <dbReference type="NCBI Taxonomy" id="33587"/>
    <lineage>
        <taxon>Eukaryota</taxon>
        <taxon>Metazoa</taxon>
        <taxon>Chordata</taxon>
        <taxon>Craniata</taxon>
        <taxon>Vertebrata</taxon>
        <taxon>Euteleostomi</taxon>
        <taxon>Archelosauria</taxon>
        <taxon>Archosauria</taxon>
        <taxon>Dinosauria</taxon>
        <taxon>Saurischia</taxon>
        <taxon>Theropoda</taxon>
        <taxon>Coelurosauria</taxon>
        <taxon>Aves</taxon>
        <taxon>Neognathae</taxon>
        <taxon>Neoaves</taxon>
        <taxon>Aequornithes</taxon>
        <taxon>Ciconiiformes</taxon>
        <taxon>Ciconiidae</taxon>
        <taxon>Mycteria</taxon>
    </lineage>
</organism>
<proteinExistence type="predicted"/>
<evidence type="ECO:0000313" key="2">
    <source>
        <dbReference type="Proteomes" id="UP001333110"/>
    </source>
</evidence>
<comment type="caution">
    <text evidence="1">The sequence shown here is derived from an EMBL/GenBank/DDBJ whole genome shotgun (WGS) entry which is preliminary data.</text>
</comment>
<name>A0AAN7S8D0_MYCAM</name>
<reference evidence="1 2" key="1">
    <citation type="journal article" date="2023" name="J. Hered.">
        <title>Chromosome-level genome of the wood stork (Mycteria americana) provides insight into avian chromosome evolution.</title>
        <authorList>
            <person name="Flamio R. Jr."/>
            <person name="Ramstad K.M."/>
        </authorList>
    </citation>
    <scope>NUCLEOTIDE SEQUENCE [LARGE SCALE GENOMIC DNA]</scope>
    <source>
        <strain evidence="1">JAX WOST 10</strain>
    </source>
</reference>
<accession>A0AAN7S8D0</accession>
<gene>
    <name evidence="1" type="ORF">QYF61_019289</name>
</gene>
<protein>
    <submittedName>
        <fullName evidence="1">Uncharacterized protein</fullName>
    </submittedName>
</protein>
<keyword evidence="2" id="KW-1185">Reference proteome</keyword>
<evidence type="ECO:0000313" key="1">
    <source>
        <dbReference type="EMBL" id="KAK4821388.1"/>
    </source>
</evidence>
<sequence length="160" mass="18206">MGPDEMHPSVLRELADAVAKPFSIMFEKPRQSREVPSDWRKGNIASIFKRVIRRTLGTTNESASPPCPNRSLQGDHLVAFQYLKEAYKTDGDKLFTKACTNRTRGNGLKVKECRFILDIRKKCFTMRVVRQSNRSSREVVDALSLEMFKVRLDGALSSLI</sequence>
<dbReference type="AlphaFoldDB" id="A0AAN7S8D0"/>
<dbReference type="EMBL" id="JAUNZN010000005">
    <property type="protein sequence ID" value="KAK4821388.1"/>
    <property type="molecule type" value="Genomic_DNA"/>
</dbReference>